<accession>A0A109MSQ0</accession>
<evidence type="ECO:0000313" key="3">
    <source>
        <dbReference type="EMBL" id="KWW11412.1"/>
    </source>
</evidence>
<feature type="transmembrane region" description="Helical" evidence="2">
    <location>
        <begin position="114"/>
        <end position="135"/>
    </location>
</feature>
<dbReference type="RefSeq" id="WP_061144351.1">
    <property type="nucleotide sequence ID" value="NZ_LNNH01000055.1"/>
</dbReference>
<dbReference type="InterPro" id="IPR014196">
    <property type="entry name" value="SpoIIM"/>
</dbReference>
<dbReference type="GO" id="GO:0005886">
    <property type="term" value="C:plasma membrane"/>
    <property type="evidence" value="ECO:0007669"/>
    <property type="project" value="UniProtKB-SubCell"/>
</dbReference>
<feature type="transmembrane region" description="Helical" evidence="2">
    <location>
        <begin position="141"/>
        <end position="161"/>
    </location>
</feature>
<evidence type="ECO:0000256" key="2">
    <source>
        <dbReference type="SAM" id="Phobius"/>
    </source>
</evidence>
<dbReference type="Proteomes" id="UP000064189">
    <property type="component" value="Unassembled WGS sequence"/>
</dbReference>
<dbReference type="AlphaFoldDB" id="A0A109MSQ0"/>
<proteinExistence type="predicted"/>
<keyword evidence="1 2" id="KW-0472">Membrane</keyword>
<evidence type="ECO:0000256" key="1">
    <source>
        <dbReference type="PIRNR" id="PIRNR038973"/>
    </source>
</evidence>
<comment type="subunit">
    <text evidence="1">Component of the MPD complex composed of SpoIIM, SpoIIP and SpoIID.</text>
</comment>
<comment type="function">
    <text evidence="1">Required for complete septum migration and engulfment of the forespore compartment during sporulation. Required for stabilizing and recruiting of SpoIIP to the septal membrane.</text>
</comment>
<feature type="transmembrane region" description="Helical" evidence="2">
    <location>
        <begin position="181"/>
        <end position="201"/>
    </location>
</feature>
<feature type="transmembrane region" description="Helical" evidence="2">
    <location>
        <begin position="84"/>
        <end position="107"/>
    </location>
</feature>
<dbReference type="GO" id="GO:0030435">
    <property type="term" value="P:sporulation resulting in formation of a cellular spore"/>
    <property type="evidence" value="ECO:0007669"/>
    <property type="project" value="UniProtKB-KW"/>
</dbReference>
<keyword evidence="1" id="KW-0749">Sporulation</keyword>
<keyword evidence="1 2" id="KW-0812">Transmembrane</keyword>
<feature type="transmembrane region" description="Helical" evidence="2">
    <location>
        <begin position="21"/>
        <end position="45"/>
    </location>
</feature>
<keyword evidence="1" id="KW-1003">Cell membrane</keyword>
<evidence type="ECO:0000313" key="4">
    <source>
        <dbReference type="Proteomes" id="UP000064189"/>
    </source>
</evidence>
<dbReference type="EMBL" id="LNNH01000055">
    <property type="protein sequence ID" value="KWW11412.1"/>
    <property type="molecule type" value="Genomic_DNA"/>
</dbReference>
<keyword evidence="4" id="KW-1185">Reference proteome</keyword>
<protein>
    <recommendedName>
        <fullName evidence="1">Stage II sporulation protein M</fullName>
    </recommendedName>
</protein>
<dbReference type="Pfam" id="PF01944">
    <property type="entry name" value="SpoIIM"/>
    <property type="match status" value="1"/>
</dbReference>
<organism evidence="3 4">
    <name type="scientific">Peribacillus simplex</name>
    <dbReference type="NCBI Taxonomy" id="1478"/>
    <lineage>
        <taxon>Bacteria</taxon>
        <taxon>Bacillati</taxon>
        <taxon>Bacillota</taxon>
        <taxon>Bacilli</taxon>
        <taxon>Bacillales</taxon>
        <taxon>Bacillaceae</taxon>
        <taxon>Peribacillus</taxon>
    </lineage>
</organism>
<comment type="subcellular location">
    <subcellularLocation>
        <location evidence="1">Cell membrane</location>
        <topology evidence="1">Multi-pass membrane protein</topology>
    </subcellularLocation>
    <text evidence="1">Localizes to the sporulation septum and to the second division site within the mother cell. Before the start of engulfment localizes to the septal midpoint, then spreads throughout the septum prior to becoming enriched at the leading edge of the engulfing membrane, where it remains until the completion of membrane migration. Some remain partially trapped at the septum during engulfment and upon completion of engulfment become dispersed in the outer forespore membrane. Localization of the MPD complex to the septal membrane is dependent on SpoIIB.</text>
</comment>
<name>A0A109MSQ0_9BACI</name>
<reference evidence="3 4" key="1">
    <citation type="submission" date="2015-11" db="EMBL/GenBank/DDBJ databases">
        <title>Genome Sequence of Bacillus simplex strain VanAntwerpen2.</title>
        <authorList>
            <person name="Couger M.B."/>
        </authorList>
    </citation>
    <scope>NUCLEOTIDE SEQUENCE [LARGE SCALE GENOMIC DNA]</scope>
    <source>
        <strain evidence="3 4">VanAntwerpen02</strain>
    </source>
</reference>
<dbReference type="PIRSF" id="PIRSF038973">
    <property type="entry name" value="SpoIIM"/>
    <property type="match status" value="1"/>
</dbReference>
<gene>
    <name evidence="3" type="ORF">AS888_02475</name>
</gene>
<dbReference type="InterPro" id="IPR002798">
    <property type="entry name" value="SpoIIM-like"/>
</dbReference>
<dbReference type="NCBIfam" id="TIGR02831">
    <property type="entry name" value="spo_II_M"/>
    <property type="match status" value="1"/>
</dbReference>
<keyword evidence="2" id="KW-1133">Transmembrane helix</keyword>
<sequence length="215" mass="24070">MKKKSVVQNAVMKHINEHSSLYVFITVLFLMGVIFGAVLVNSLSFTQKEDLFYYLSQFFGQVSKGEFASSHDMFSQSIMHNIRYIGFIWILGISVIGLPVILVLLFIKGMVVGFTVGFLVNQMGWSGFLLSFVSILPQNIFIVPIFIVITVLAVSLSMKMISRIFLKQVREPLKPIISRYIFSLVLAGLFLVTAAAFEAYLSPSLMKNVVSLLGH</sequence>
<comment type="caution">
    <text evidence="3">The sequence shown here is derived from an EMBL/GenBank/DDBJ whole genome shotgun (WGS) entry which is preliminary data.</text>
</comment>